<proteinExistence type="predicted"/>
<dbReference type="RefSeq" id="WP_147133333.1">
    <property type="nucleotide sequence ID" value="NZ_VOSC01000019.1"/>
</dbReference>
<feature type="transmembrane region" description="Helical" evidence="1">
    <location>
        <begin position="108"/>
        <end position="126"/>
    </location>
</feature>
<keyword evidence="3" id="KW-1185">Reference proteome</keyword>
<name>A0A5C7ASK8_9FLAO</name>
<dbReference type="Proteomes" id="UP000321790">
    <property type="component" value="Unassembled WGS sequence"/>
</dbReference>
<keyword evidence="1" id="KW-0812">Transmembrane</keyword>
<feature type="transmembrane region" description="Helical" evidence="1">
    <location>
        <begin position="77"/>
        <end position="96"/>
    </location>
</feature>
<dbReference type="EMBL" id="VOSC01000019">
    <property type="protein sequence ID" value="TXE11736.1"/>
    <property type="molecule type" value="Genomic_DNA"/>
</dbReference>
<dbReference type="OrthoDB" id="1453530at2"/>
<feature type="transmembrane region" description="Helical" evidence="1">
    <location>
        <begin position="39"/>
        <end position="57"/>
    </location>
</feature>
<organism evidence="2 3">
    <name type="scientific">Seonamhaeicola algicola</name>
    <dbReference type="NCBI Taxonomy" id="1719036"/>
    <lineage>
        <taxon>Bacteria</taxon>
        <taxon>Pseudomonadati</taxon>
        <taxon>Bacteroidota</taxon>
        <taxon>Flavobacteriia</taxon>
        <taxon>Flavobacteriales</taxon>
        <taxon>Flavobacteriaceae</taxon>
    </lineage>
</organism>
<gene>
    <name evidence="2" type="ORF">FUA26_06615</name>
</gene>
<evidence type="ECO:0000313" key="3">
    <source>
        <dbReference type="Proteomes" id="UP000321790"/>
    </source>
</evidence>
<feature type="transmembrane region" description="Helical" evidence="1">
    <location>
        <begin position="138"/>
        <end position="160"/>
    </location>
</feature>
<reference evidence="3" key="1">
    <citation type="submission" date="2019-08" db="EMBL/GenBank/DDBJ databases">
        <title>Seonamhaeicola sediminis sp. nov., isolated from marine sediment.</title>
        <authorList>
            <person name="Cao W.R."/>
        </authorList>
    </citation>
    <scope>NUCLEOTIDE SEQUENCE [LARGE SCALE GENOMIC DNA]</scope>
    <source>
        <strain evidence="3">Gy8</strain>
    </source>
</reference>
<keyword evidence="1" id="KW-1133">Transmembrane helix</keyword>
<dbReference type="AlphaFoldDB" id="A0A5C7ASK8"/>
<sequence length="238" mass="28482">MEEFLLKNYIIITHSVEAIAALTGVFLFSKYKHLTIKYFIFFLIALTICDILNWYPLLVRSKTFLSFLKGTLLEKSYWWSTLFWNIGAIIFFAFYYNKILTNKKFKSILKYSTILFLLFSVSYILFNFKAFFKQYLPWISILGAIIVFLCSVFYFIETLLSDRILTFYKSMNFYISAAIFIWWLIITPIVFFDIYMSHRDMVYIGIRRLIYILSNIIMYSTFTFALIFCKPEDKTTEV</sequence>
<keyword evidence="1" id="KW-0472">Membrane</keyword>
<accession>A0A5C7ASK8</accession>
<feature type="transmembrane region" description="Helical" evidence="1">
    <location>
        <begin position="209"/>
        <end position="229"/>
    </location>
</feature>
<comment type="caution">
    <text evidence="2">The sequence shown here is derived from an EMBL/GenBank/DDBJ whole genome shotgun (WGS) entry which is preliminary data.</text>
</comment>
<feature type="transmembrane region" description="Helical" evidence="1">
    <location>
        <begin position="6"/>
        <end position="27"/>
    </location>
</feature>
<protein>
    <submittedName>
        <fullName evidence="2">Uncharacterized protein</fullName>
    </submittedName>
</protein>
<evidence type="ECO:0000256" key="1">
    <source>
        <dbReference type="SAM" id="Phobius"/>
    </source>
</evidence>
<evidence type="ECO:0000313" key="2">
    <source>
        <dbReference type="EMBL" id="TXE11736.1"/>
    </source>
</evidence>
<feature type="transmembrane region" description="Helical" evidence="1">
    <location>
        <begin position="172"/>
        <end position="197"/>
    </location>
</feature>